<evidence type="ECO:0000313" key="2">
    <source>
        <dbReference type="EMBL" id="KAJ4409362.1"/>
    </source>
</evidence>
<organism evidence="2 3">
    <name type="scientific">Didymella pomorum</name>
    <dbReference type="NCBI Taxonomy" id="749634"/>
    <lineage>
        <taxon>Eukaryota</taxon>
        <taxon>Fungi</taxon>
        <taxon>Dikarya</taxon>
        <taxon>Ascomycota</taxon>
        <taxon>Pezizomycotina</taxon>
        <taxon>Dothideomycetes</taxon>
        <taxon>Pleosporomycetidae</taxon>
        <taxon>Pleosporales</taxon>
        <taxon>Pleosporineae</taxon>
        <taxon>Didymellaceae</taxon>
        <taxon>Didymella</taxon>
    </lineage>
</organism>
<keyword evidence="1" id="KW-0732">Signal</keyword>
<reference evidence="2" key="1">
    <citation type="submission" date="2022-10" db="EMBL/GenBank/DDBJ databases">
        <title>Tapping the CABI collections for fungal endophytes: first genome assemblies for Collariella, Neodidymelliopsis, Ascochyta clinopodiicola, Didymella pomorum, Didymosphaeria variabile, Neocosmospora piperis and Neocucurbitaria cava.</title>
        <authorList>
            <person name="Hill R."/>
        </authorList>
    </citation>
    <scope>NUCLEOTIDE SEQUENCE</scope>
    <source>
        <strain evidence="2">IMI 355091</strain>
    </source>
</reference>
<keyword evidence="3" id="KW-1185">Reference proteome</keyword>
<accession>A0A9W8ZI71</accession>
<protein>
    <submittedName>
        <fullName evidence="2">Uncharacterized protein</fullName>
    </submittedName>
</protein>
<dbReference type="EMBL" id="JAPEVA010000012">
    <property type="protein sequence ID" value="KAJ4409362.1"/>
    <property type="molecule type" value="Genomic_DNA"/>
</dbReference>
<sequence>MLNLHNLILALHIITVTAGENKPTCNVCKTGLAPCYQICDCTPSGDHDSCRDKCQYKRTYEAAEILWKQTPDESSEE</sequence>
<feature type="signal peptide" evidence="1">
    <location>
        <begin position="1"/>
        <end position="19"/>
    </location>
</feature>
<comment type="caution">
    <text evidence="2">The sequence shown here is derived from an EMBL/GenBank/DDBJ whole genome shotgun (WGS) entry which is preliminary data.</text>
</comment>
<proteinExistence type="predicted"/>
<feature type="chain" id="PRO_5040774988" evidence="1">
    <location>
        <begin position="20"/>
        <end position="77"/>
    </location>
</feature>
<name>A0A9W8ZI71_9PLEO</name>
<evidence type="ECO:0000313" key="3">
    <source>
        <dbReference type="Proteomes" id="UP001140510"/>
    </source>
</evidence>
<dbReference type="AlphaFoldDB" id="A0A9W8ZI71"/>
<gene>
    <name evidence="2" type="ORF">N0V91_002718</name>
</gene>
<evidence type="ECO:0000256" key="1">
    <source>
        <dbReference type="SAM" id="SignalP"/>
    </source>
</evidence>
<dbReference type="Proteomes" id="UP001140510">
    <property type="component" value="Unassembled WGS sequence"/>
</dbReference>